<evidence type="ECO:0000259" key="2">
    <source>
        <dbReference type="Pfam" id="PF13338"/>
    </source>
</evidence>
<dbReference type="AlphaFoldDB" id="X0PN16"/>
<organism evidence="3 4">
    <name type="scientific">Rhodococcus wratislaviensis NBRC 100605</name>
    <dbReference type="NCBI Taxonomy" id="1219028"/>
    <lineage>
        <taxon>Bacteria</taxon>
        <taxon>Bacillati</taxon>
        <taxon>Actinomycetota</taxon>
        <taxon>Actinomycetes</taxon>
        <taxon>Mycobacteriales</taxon>
        <taxon>Nocardiaceae</taxon>
        <taxon>Rhodococcus</taxon>
    </lineage>
</organism>
<sequence length="394" mass="43571">MVKESLDSLTTHGLSYPQPVGYPQGNSFPQVRHRDPSGVSVTVPGMTSTQFAALKDVADAQFGLITHTQLHALGFPRSRVRHRVESGRWQAVLHGVYSVSNGPITREMSLEAALLFGGKGAVLSHHTAAEEWHMIRVDPARPVHITVPYGRSAVTQAPTVVGAGLASVSLCHREGTVVHPGVVVHRSRAHDYIAVDTDQPRTARADTALDVAVAEPTARDAYTRLIALVTNARIPLRDIRRRMEERRPRRYGKALVDAVRLLADGVQSVLEYRYATDVEDAHGLPRARRQSPVVVDGRTLFEDCDYSEHGVPLIVRLDGRRAHAMAEVAFRDRRRDNAAELQGRPRLVYGFDEVTKSPCVVAREVETVLVREGWIRPGERPCPACEWSRSAETP</sequence>
<evidence type="ECO:0000313" key="4">
    <source>
        <dbReference type="Proteomes" id="UP000019491"/>
    </source>
</evidence>
<feature type="region of interest" description="Disordered" evidence="1">
    <location>
        <begin position="1"/>
        <end position="24"/>
    </location>
</feature>
<dbReference type="EMBL" id="BAWF01000010">
    <property type="protein sequence ID" value="GAF43969.1"/>
    <property type="molecule type" value="Genomic_DNA"/>
</dbReference>
<keyword evidence="4" id="KW-1185">Reference proteome</keyword>
<name>X0PN16_RHOWR</name>
<protein>
    <recommendedName>
        <fullName evidence="2">AbiEi antitoxin N-terminal domain-containing protein</fullName>
    </recommendedName>
</protein>
<evidence type="ECO:0000313" key="3">
    <source>
        <dbReference type="EMBL" id="GAF43969.1"/>
    </source>
</evidence>
<feature type="domain" description="AbiEi antitoxin N-terminal" evidence="2">
    <location>
        <begin position="54"/>
        <end position="98"/>
    </location>
</feature>
<comment type="caution">
    <text evidence="3">The sequence shown here is derived from an EMBL/GenBank/DDBJ whole genome shotgun (WGS) entry which is preliminary data.</text>
</comment>
<dbReference type="Pfam" id="PF13338">
    <property type="entry name" value="AbiEi_4"/>
    <property type="match status" value="1"/>
</dbReference>
<dbReference type="InterPro" id="IPR025159">
    <property type="entry name" value="AbiEi_N"/>
</dbReference>
<evidence type="ECO:0000256" key="1">
    <source>
        <dbReference type="SAM" id="MobiDB-lite"/>
    </source>
</evidence>
<accession>X0PN16</accession>
<gene>
    <name evidence="3" type="ORF">RW1_010_01880</name>
</gene>
<dbReference type="Proteomes" id="UP000019491">
    <property type="component" value="Unassembled WGS sequence"/>
</dbReference>
<proteinExistence type="predicted"/>
<reference evidence="3 4" key="1">
    <citation type="submission" date="2014-02" db="EMBL/GenBank/DDBJ databases">
        <title>Whole genome shotgun sequence of Rhodococcus wratislaviensis NBRC 100605.</title>
        <authorList>
            <person name="Hosoyama A."/>
            <person name="Tsuchikane K."/>
            <person name="Yoshida I."/>
            <person name="Ohji S."/>
            <person name="Ichikawa N."/>
            <person name="Yamazoe A."/>
            <person name="Fujita N."/>
        </authorList>
    </citation>
    <scope>NUCLEOTIDE SEQUENCE [LARGE SCALE GENOMIC DNA]</scope>
    <source>
        <strain evidence="3 4">NBRC 100605</strain>
    </source>
</reference>